<gene>
    <name evidence="1" type="ORF">HMPREF1119_0341</name>
</gene>
<reference evidence="1 2" key="1">
    <citation type="submission" date="2012-04" db="EMBL/GenBank/DDBJ databases">
        <authorList>
            <person name="Durkin A.S."/>
            <person name="McCorrison J."/>
            <person name="Torralba M."/>
            <person name="Gillis M."/>
            <person name="Methe B."/>
            <person name="Sutton G."/>
            <person name="Nelson K.E."/>
        </authorList>
    </citation>
    <scope>NUCLEOTIDE SEQUENCE [LARGE SCALE GENOMIC DNA]</scope>
    <source>
        <strain evidence="1 2">HK2019</strain>
    </source>
</reference>
<comment type="caution">
    <text evidence="1">The sequence shown here is derived from an EMBL/GenBank/DDBJ whole genome shotgun (WGS) entry which is preliminary data.</text>
</comment>
<organism evidence="1 2">
    <name type="scientific">Haemophilus parainfluenzae HK2019</name>
    <dbReference type="NCBI Taxonomy" id="1095746"/>
    <lineage>
        <taxon>Bacteria</taxon>
        <taxon>Pseudomonadati</taxon>
        <taxon>Pseudomonadota</taxon>
        <taxon>Gammaproteobacteria</taxon>
        <taxon>Pasteurellales</taxon>
        <taxon>Pasteurellaceae</taxon>
        <taxon>Haemophilus</taxon>
    </lineage>
</organism>
<dbReference type="Proteomes" id="UP000003778">
    <property type="component" value="Unassembled WGS sequence"/>
</dbReference>
<evidence type="ECO:0000313" key="1">
    <source>
        <dbReference type="EMBL" id="EIJ31292.1"/>
    </source>
</evidence>
<accession>A0ABP2NYQ4</accession>
<dbReference type="EMBL" id="AJTC01000008">
    <property type="protein sequence ID" value="EIJ31292.1"/>
    <property type="molecule type" value="Genomic_DNA"/>
</dbReference>
<protein>
    <submittedName>
        <fullName evidence="1">Uncharacterized protein</fullName>
    </submittedName>
</protein>
<name>A0ABP2NYQ4_HAEPA</name>
<keyword evidence="2" id="KW-1185">Reference proteome</keyword>
<evidence type="ECO:0000313" key="2">
    <source>
        <dbReference type="Proteomes" id="UP000003778"/>
    </source>
</evidence>
<proteinExistence type="predicted"/>
<sequence length="49" mass="5975">MLLFFYTKTIKHKKVKKKRDLAHKFEHCYLQYKGLCRILKSLKTSAIFK</sequence>